<protein>
    <submittedName>
        <fullName evidence="6">ABC transporter ATP-binding protein</fullName>
    </submittedName>
</protein>
<organism evidence="6 7">
    <name type="scientific">Plantactinospora alkalitolerans</name>
    <dbReference type="NCBI Taxonomy" id="2789879"/>
    <lineage>
        <taxon>Bacteria</taxon>
        <taxon>Bacillati</taxon>
        <taxon>Actinomycetota</taxon>
        <taxon>Actinomycetes</taxon>
        <taxon>Micromonosporales</taxon>
        <taxon>Micromonosporaceae</taxon>
        <taxon>Plantactinospora</taxon>
    </lineage>
</organism>
<feature type="domain" description="ABC transporter" evidence="5">
    <location>
        <begin position="7"/>
        <end position="232"/>
    </location>
</feature>
<sequence length="306" mass="32992">MPELPAVLLTGVGYRHGRVQALRDCSLSVPPGRVVGLIGPNGAGKTTLLHLMVGLIRPDRGAVRVFGRPPGGDSETLDRIAFLAQDKPLYGGFTVADTMRMGRYLNSRWSDELARERLARLGIPLDRRVRRLSGGQRSQVAITLAMAKRPDLMVLDEPLADLDPLRRHEVMSDLMALTAETGMTVVLSSHVVVELEETCDHLILLGDGRVQLAGDLDDVRAGHHALSGPAALVEALPKAGTVVHATQVGEHAGLLWRSDRPPSDPRWAVRTPGVADIVLAYLRAPEVTALPRPTLVSPQESRCSGS</sequence>
<dbReference type="SMART" id="SM00382">
    <property type="entry name" value="AAA"/>
    <property type="match status" value="1"/>
</dbReference>
<dbReference type="PROSITE" id="PS50893">
    <property type="entry name" value="ABC_TRANSPORTER_2"/>
    <property type="match status" value="1"/>
</dbReference>
<dbReference type="SUPFAM" id="SSF52540">
    <property type="entry name" value="P-loop containing nucleoside triphosphate hydrolases"/>
    <property type="match status" value="1"/>
</dbReference>
<keyword evidence="4 6" id="KW-0067">ATP-binding</keyword>
<dbReference type="PANTHER" id="PTHR43335">
    <property type="entry name" value="ABC TRANSPORTER, ATP-BINDING PROTEIN"/>
    <property type="match status" value="1"/>
</dbReference>
<dbReference type="GO" id="GO:0005524">
    <property type="term" value="F:ATP binding"/>
    <property type="evidence" value="ECO:0007669"/>
    <property type="project" value="UniProtKB-KW"/>
</dbReference>
<dbReference type="Pfam" id="PF00005">
    <property type="entry name" value="ABC_tran"/>
    <property type="match status" value="1"/>
</dbReference>
<accession>A0ABS0H4Q1</accession>
<keyword evidence="3" id="KW-0547">Nucleotide-binding</keyword>
<name>A0ABS0H4Q1_9ACTN</name>
<evidence type="ECO:0000256" key="1">
    <source>
        <dbReference type="ARBA" id="ARBA00005417"/>
    </source>
</evidence>
<evidence type="ECO:0000313" key="6">
    <source>
        <dbReference type="EMBL" id="MBF9133440.1"/>
    </source>
</evidence>
<evidence type="ECO:0000256" key="2">
    <source>
        <dbReference type="ARBA" id="ARBA00022448"/>
    </source>
</evidence>
<proteinExistence type="inferred from homology"/>
<dbReference type="PANTHER" id="PTHR43335:SF2">
    <property type="entry name" value="ABC TRANSPORTER, ATP-BINDING PROTEIN"/>
    <property type="match status" value="1"/>
</dbReference>
<comment type="similarity">
    <text evidence="1">Belongs to the ABC transporter superfamily.</text>
</comment>
<keyword evidence="2" id="KW-0813">Transport</keyword>
<reference evidence="6 7" key="1">
    <citation type="submission" date="2020-11" db="EMBL/GenBank/DDBJ databases">
        <title>A novel isolate from a Black sea contaminated sediment with potential to produce alkanes: Plantactinospora alkalitolerans sp. nov.</title>
        <authorList>
            <person name="Carro L."/>
            <person name="Veyisoglu A."/>
            <person name="Guven K."/>
            <person name="Schumann P."/>
            <person name="Klenk H.-P."/>
            <person name="Sahin N."/>
        </authorList>
    </citation>
    <scope>NUCLEOTIDE SEQUENCE [LARGE SCALE GENOMIC DNA]</scope>
    <source>
        <strain evidence="6 7">S1510</strain>
    </source>
</reference>
<evidence type="ECO:0000313" key="7">
    <source>
        <dbReference type="Proteomes" id="UP000638560"/>
    </source>
</evidence>
<evidence type="ECO:0000256" key="4">
    <source>
        <dbReference type="ARBA" id="ARBA00022840"/>
    </source>
</evidence>
<gene>
    <name evidence="6" type="ORF">I0C86_31445</name>
</gene>
<dbReference type="InterPro" id="IPR027417">
    <property type="entry name" value="P-loop_NTPase"/>
</dbReference>
<dbReference type="CDD" id="cd03230">
    <property type="entry name" value="ABC_DR_subfamily_A"/>
    <property type="match status" value="1"/>
</dbReference>
<keyword evidence="7" id="KW-1185">Reference proteome</keyword>
<dbReference type="InterPro" id="IPR003439">
    <property type="entry name" value="ABC_transporter-like_ATP-bd"/>
</dbReference>
<dbReference type="InterPro" id="IPR003593">
    <property type="entry name" value="AAA+_ATPase"/>
</dbReference>
<feature type="non-terminal residue" evidence="6">
    <location>
        <position position="306"/>
    </location>
</feature>
<dbReference type="RefSeq" id="WP_196204943.1">
    <property type="nucleotide sequence ID" value="NZ_JADPUN010000270.1"/>
</dbReference>
<evidence type="ECO:0000259" key="5">
    <source>
        <dbReference type="PROSITE" id="PS50893"/>
    </source>
</evidence>
<evidence type="ECO:0000256" key="3">
    <source>
        <dbReference type="ARBA" id="ARBA00022741"/>
    </source>
</evidence>
<dbReference type="Proteomes" id="UP000638560">
    <property type="component" value="Unassembled WGS sequence"/>
</dbReference>
<comment type="caution">
    <text evidence="6">The sequence shown here is derived from an EMBL/GenBank/DDBJ whole genome shotgun (WGS) entry which is preliminary data.</text>
</comment>
<dbReference type="EMBL" id="JADPUN010000270">
    <property type="protein sequence ID" value="MBF9133440.1"/>
    <property type="molecule type" value="Genomic_DNA"/>
</dbReference>
<dbReference type="Gene3D" id="3.40.50.300">
    <property type="entry name" value="P-loop containing nucleotide triphosphate hydrolases"/>
    <property type="match status" value="1"/>
</dbReference>